<protein>
    <submittedName>
        <fullName evidence="4">Putative pentatricopeptide</fullName>
    </submittedName>
</protein>
<evidence type="ECO:0000256" key="2">
    <source>
        <dbReference type="ARBA" id="ARBA00022737"/>
    </source>
</evidence>
<dbReference type="AlphaFoldDB" id="A0A2P6Q7I4"/>
<dbReference type="OrthoDB" id="1938089at2759"/>
<dbReference type="NCBIfam" id="TIGR00756">
    <property type="entry name" value="PPR"/>
    <property type="match status" value="1"/>
</dbReference>
<evidence type="ECO:0000256" key="3">
    <source>
        <dbReference type="PROSITE-ProRule" id="PRU00708"/>
    </source>
</evidence>
<keyword evidence="5" id="KW-1185">Reference proteome</keyword>
<organism evidence="4 5">
    <name type="scientific">Rosa chinensis</name>
    <name type="common">China rose</name>
    <dbReference type="NCBI Taxonomy" id="74649"/>
    <lineage>
        <taxon>Eukaryota</taxon>
        <taxon>Viridiplantae</taxon>
        <taxon>Streptophyta</taxon>
        <taxon>Embryophyta</taxon>
        <taxon>Tracheophyta</taxon>
        <taxon>Spermatophyta</taxon>
        <taxon>Magnoliopsida</taxon>
        <taxon>eudicotyledons</taxon>
        <taxon>Gunneridae</taxon>
        <taxon>Pentapetalae</taxon>
        <taxon>rosids</taxon>
        <taxon>fabids</taxon>
        <taxon>Rosales</taxon>
        <taxon>Rosaceae</taxon>
        <taxon>Rosoideae</taxon>
        <taxon>Rosoideae incertae sedis</taxon>
        <taxon>Rosa</taxon>
    </lineage>
</organism>
<dbReference type="PANTHER" id="PTHR47939:SF1">
    <property type="entry name" value="OS04G0684500 PROTEIN"/>
    <property type="match status" value="1"/>
</dbReference>
<dbReference type="PROSITE" id="PS51375">
    <property type="entry name" value="PPR"/>
    <property type="match status" value="1"/>
</dbReference>
<reference evidence="4 5" key="1">
    <citation type="journal article" date="2018" name="Nat. Genet.">
        <title>The Rosa genome provides new insights in the design of modern roses.</title>
        <authorList>
            <person name="Bendahmane M."/>
        </authorList>
    </citation>
    <scope>NUCLEOTIDE SEQUENCE [LARGE SCALE GENOMIC DNA]</scope>
    <source>
        <strain evidence="5">cv. Old Blush</strain>
    </source>
</reference>
<evidence type="ECO:0000256" key="1">
    <source>
        <dbReference type="ARBA" id="ARBA00007626"/>
    </source>
</evidence>
<evidence type="ECO:0000313" key="4">
    <source>
        <dbReference type="EMBL" id="PRQ30145.1"/>
    </source>
</evidence>
<dbReference type="OMA" id="RLCLSNH"/>
<proteinExistence type="inferred from homology"/>
<comment type="similarity">
    <text evidence="1">Belongs to the PPR family. P subfamily.</text>
</comment>
<dbReference type="InterPro" id="IPR050667">
    <property type="entry name" value="PPR-containing_protein"/>
</dbReference>
<dbReference type="InterPro" id="IPR002885">
    <property type="entry name" value="PPR_rpt"/>
</dbReference>
<accession>A0A2P6Q7I4</accession>
<keyword evidence="2" id="KW-0677">Repeat</keyword>
<comment type="caution">
    <text evidence="4">The sequence shown here is derived from an EMBL/GenBank/DDBJ whole genome shotgun (WGS) entry which is preliminary data.</text>
</comment>
<gene>
    <name evidence="4" type="ORF">RchiOBHm_Chr5g0021391</name>
</gene>
<dbReference type="Pfam" id="PF01535">
    <property type="entry name" value="PPR"/>
    <property type="match status" value="2"/>
</dbReference>
<dbReference type="InterPro" id="IPR011990">
    <property type="entry name" value="TPR-like_helical_dom_sf"/>
</dbReference>
<dbReference type="Gene3D" id="1.25.40.10">
    <property type="entry name" value="Tetratricopeptide repeat domain"/>
    <property type="match status" value="1"/>
</dbReference>
<feature type="repeat" description="PPR" evidence="3">
    <location>
        <begin position="161"/>
        <end position="195"/>
    </location>
</feature>
<dbReference type="Gramene" id="PRQ30145">
    <property type="protein sequence ID" value="PRQ30145"/>
    <property type="gene ID" value="RchiOBHm_Chr5g0021391"/>
</dbReference>
<name>A0A2P6Q7I4_ROSCH</name>
<sequence length="254" mass="28278">MKSVQKAQQIFSLASKPTITQLSIPFSSSSTIDSITSTKPTQTQTQTLTQEDLTNINLLLPRLCLSGHLDTSTHLTITALLTNPPLHSLSLSILIHSFTSQPDMARPMSLLTRLRHNPPSHSYLTPITTMLIASYFKRKRPREALKLFNWMVRPGSPVVLDERVCGVLVGGFCRNGMVLEALNVLRAMLGASIVPGCNLRKWVYRGLLREARIREALELNEALDCVGDSEKGCVSEGFRKVLALLDHMIDKWTE</sequence>
<dbReference type="EMBL" id="PDCK01000043">
    <property type="protein sequence ID" value="PRQ30145.1"/>
    <property type="molecule type" value="Genomic_DNA"/>
</dbReference>
<dbReference type="STRING" id="74649.A0A2P6Q7I4"/>
<evidence type="ECO:0000313" key="5">
    <source>
        <dbReference type="Proteomes" id="UP000238479"/>
    </source>
</evidence>
<dbReference type="PANTHER" id="PTHR47939">
    <property type="entry name" value="MEMBRANE-ASSOCIATED SALT-INDUCIBLE PROTEIN-LIKE"/>
    <property type="match status" value="1"/>
</dbReference>
<dbReference type="Proteomes" id="UP000238479">
    <property type="component" value="Chromosome 5"/>
</dbReference>